<dbReference type="InterPro" id="IPR003156">
    <property type="entry name" value="DHHA1_dom"/>
</dbReference>
<reference evidence="9 10" key="1">
    <citation type="submission" date="2020-08" db="EMBL/GenBank/DDBJ databases">
        <title>Genome public.</title>
        <authorList>
            <person name="Liu C."/>
            <person name="Sun Q."/>
        </authorList>
    </citation>
    <scope>NUCLEOTIDE SEQUENCE [LARGE SCALE GENOMIC DNA]</scope>
    <source>
        <strain evidence="9 10">NSJ-26</strain>
    </source>
</reference>
<dbReference type="Pfam" id="PF02272">
    <property type="entry name" value="DHHA1"/>
    <property type="match status" value="1"/>
</dbReference>
<dbReference type="GO" id="GO:0008409">
    <property type="term" value="F:5'-3' exonuclease activity"/>
    <property type="evidence" value="ECO:0007669"/>
    <property type="project" value="InterPro"/>
</dbReference>
<dbReference type="InterPro" id="IPR004610">
    <property type="entry name" value="RecJ"/>
</dbReference>
<dbReference type="Gene3D" id="3.90.1640.30">
    <property type="match status" value="1"/>
</dbReference>
<keyword evidence="4" id="KW-0378">Hydrolase</keyword>
<name>A0A926EV40_9FIRM</name>
<keyword evidence="10" id="KW-1185">Reference proteome</keyword>
<protein>
    <recommendedName>
        <fullName evidence="2">Single-stranded-DNA-specific exonuclease RecJ</fullName>
    </recommendedName>
</protein>
<dbReference type="InterPro" id="IPR041122">
    <property type="entry name" value="RecJ_OB"/>
</dbReference>
<evidence type="ECO:0000259" key="7">
    <source>
        <dbReference type="Pfam" id="PF02272"/>
    </source>
</evidence>
<sequence>MLIWSDYLEKWFVRNKKIDYHKISRELGISKIIAKILVNREIYEKESINRFLVTDISKLYSPILMRDLDKGANLIKDKINNKKKIRIVGDYDVDGVMSVYILYTSLLRLGALVDYVIPDRISDGYGINPQIVKDAKNQGIDTIITCDNGIAAIDAIALAKDLGLNIIVTDHHEPVFIEENNIKKNLFPMADAIINPKHPHCNYPFKGLCGAAVAYKLIEHLYTLFNIDKKEAYKLLEYVSIATICDVVDLIDENRIIVKYGLKLINSTENIGLKALIKESGIKNEIGVYHIGFIIGPTINASGRLESAYHALNLLLSQNEDETMNIAKELRVLNEQRKAITEEGVERVKNKIENSFIKNDKVLLVYDPQTHESVAGIIAGRIKDIYNKPTIVLTRGQKGVKGSGRSIEEYNIFEELTKCKDILDKFGGHHMAAGLSLNEDSIDTLRCCLNKNTSLTEEDIIPKIYIDMALPIDYINYKLIEDLDELEPFGKGNTKPLFGDKGLTIKKAFKLGANKNVLKLILESKEGTTLDAILFNDIDSFEENIVSKYGKEKLEKLYLDNNNNILLDIIYYPSINEYMGRRTLQIIIQNYRV</sequence>
<dbReference type="SUPFAM" id="SSF64182">
    <property type="entry name" value="DHH phosphoesterases"/>
    <property type="match status" value="1"/>
</dbReference>
<dbReference type="InterPro" id="IPR051673">
    <property type="entry name" value="SSDNA_exonuclease_RecJ"/>
</dbReference>
<evidence type="ECO:0000256" key="4">
    <source>
        <dbReference type="ARBA" id="ARBA00022801"/>
    </source>
</evidence>
<dbReference type="GO" id="GO:0006310">
    <property type="term" value="P:DNA recombination"/>
    <property type="evidence" value="ECO:0007669"/>
    <property type="project" value="InterPro"/>
</dbReference>
<feature type="domain" description="RecJ OB" evidence="8">
    <location>
        <begin position="466"/>
        <end position="589"/>
    </location>
</feature>
<feature type="domain" description="DHHA1" evidence="7">
    <location>
        <begin position="359"/>
        <end position="445"/>
    </location>
</feature>
<accession>A0A926EV40</accession>
<proteinExistence type="inferred from homology"/>
<dbReference type="NCBIfam" id="TIGR00644">
    <property type="entry name" value="recJ"/>
    <property type="match status" value="1"/>
</dbReference>
<comment type="similarity">
    <text evidence="1">Belongs to the RecJ family.</text>
</comment>
<keyword evidence="5 9" id="KW-0269">Exonuclease</keyword>
<dbReference type="PANTHER" id="PTHR30255:SF2">
    <property type="entry name" value="SINGLE-STRANDED-DNA-SPECIFIC EXONUCLEASE RECJ"/>
    <property type="match status" value="1"/>
</dbReference>
<dbReference type="GO" id="GO:0003676">
    <property type="term" value="F:nucleic acid binding"/>
    <property type="evidence" value="ECO:0007669"/>
    <property type="project" value="InterPro"/>
</dbReference>
<dbReference type="InterPro" id="IPR001667">
    <property type="entry name" value="DDH_dom"/>
</dbReference>
<dbReference type="Gene3D" id="3.10.310.30">
    <property type="match status" value="1"/>
</dbReference>
<keyword evidence="3" id="KW-0540">Nuclease</keyword>
<dbReference type="PANTHER" id="PTHR30255">
    <property type="entry name" value="SINGLE-STRANDED-DNA-SPECIFIC EXONUCLEASE RECJ"/>
    <property type="match status" value="1"/>
</dbReference>
<dbReference type="EMBL" id="JACRTK010000002">
    <property type="protein sequence ID" value="MBC8590418.1"/>
    <property type="molecule type" value="Genomic_DNA"/>
</dbReference>
<evidence type="ECO:0000259" key="8">
    <source>
        <dbReference type="Pfam" id="PF17768"/>
    </source>
</evidence>
<feature type="domain" description="DDH" evidence="6">
    <location>
        <begin position="84"/>
        <end position="241"/>
    </location>
</feature>
<evidence type="ECO:0000259" key="6">
    <source>
        <dbReference type="Pfam" id="PF01368"/>
    </source>
</evidence>
<gene>
    <name evidence="9" type="primary">recJ</name>
    <name evidence="9" type="ORF">H8689_04660</name>
</gene>
<dbReference type="InterPro" id="IPR038763">
    <property type="entry name" value="DHH_sf"/>
</dbReference>
<evidence type="ECO:0000256" key="5">
    <source>
        <dbReference type="ARBA" id="ARBA00022839"/>
    </source>
</evidence>
<organism evidence="9 10">
    <name type="scientific">Wansuia hejianensis</name>
    <dbReference type="NCBI Taxonomy" id="2763667"/>
    <lineage>
        <taxon>Bacteria</taxon>
        <taxon>Bacillati</taxon>
        <taxon>Bacillota</taxon>
        <taxon>Clostridia</taxon>
        <taxon>Lachnospirales</taxon>
        <taxon>Lachnospiraceae</taxon>
        <taxon>Wansuia</taxon>
    </lineage>
</organism>
<dbReference type="Proteomes" id="UP000601522">
    <property type="component" value="Unassembled WGS sequence"/>
</dbReference>
<evidence type="ECO:0000256" key="3">
    <source>
        <dbReference type="ARBA" id="ARBA00022722"/>
    </source>
</evidence>
<dbReference type="Pfam" id="PF17768">
    <property type="entry name" value="RecJ_OB"/>
    <property type="match status" value="1"/>
</dbReference>
<evidence type="ECO:0000313" key="10">
    <source>
        <dbReference type="Proteomes" id="UP000601522"/>
    </source>
</evidence>
<comment type="caution">
    <text evidence="9">The sequence shown here is derived from an EMBL/GenBank/DDBJ whole genome shotgun (WGS) entry which is preliminary data.</text>
</comment>
<dbReference type="Pfam" id="PF01368">
    <property type="entry name" value="DHH"/>
    <property type="match status" value="1"/>
</dbReference>
<evidence type="ECO:0000313" key="9">
    <source>
        <dbReference type="EMBL" id="MBC8590418.1"/>
    </source>
</evidence>
<evidence type="ECO:0000256" key="1">
    <source>
        <dbReference type="ARBA" id="ARBA00005915"/>
    </source>
</evidence>
<dbReference type="AlphaFoldDB" id="A0A926EV40"/>
<evidence type="ECO:0000256" key="2">
    <source>
        <dbReference type="ARBA" id="ARBA00019841"/>
    </source>
</evidence>
<dbReference type="GO" id="GO:0006281">
    <property type="term" value="P:DNA repair"/>
    <property type="evidence" value="ECO:0007669"/>
    <property type="project" value="InterPro"/>
</dbReference>